<name>A0ABX0UCI1_9FLAO</name>
<accession>A0ABX0UCI1</accession>
<dbReference type="RefSeq" id="WP_167190859.1">
    <property type="nucleotide sequence ID" value="NZ_JAASQL010000008.1"/>
</dbReference>
<dbReference type="InterPro" id="IPR050347">
    <property type="entry name" value="Bact_Beta-galactosidase"/>
</dbReference>
<sequence>MACFSKNQPNALSSDSQEIILLDGSWKLALDSNKSLKTIPVLSDLKFDSSVVLPGSLSENKKGTLNNNHEVWGNLSLLYSFEGTAYYQRTIIIPANWNDKRIVFKMERTRKTAVWIDGKLIGTNPYLSTAQLYELKNLKPGKHELIVAVDNMVKEHPAGRSHMNEESTQTNWNGILGQIQLEATPKIFISKIRVFPNLKKKQATLELTLNNNIGNAQKGKIKIITTSFNSARKHTPKQVVFDFTINESNEKVEATIVFGEKMLLWDEFNPTLYQTKVFLELENGDTQQLERSFGMRLFTQNKSQFVINRNTTFLRGKHDACVFPLTGYAPMEVKEWVRVFKIAKNYGINHYRFHTWCPPEAAFAAADLVGIYLQPELPCWGELDAQEKGVSFKDINAVAFGSEKTKKGKKFNSKIKTQAEKYFQKDSEHILDDYGNYASFVMFALGNELKGNVEVMERLVDEIRSYDSNRRLYAQGSNNNFRDPKKGKNDDYFTTVRTSAKTWENYDNNTRISYSRADQFDGGIVNHLRPTTRTNFSKALQNTKVPIIGHETGQYSYYPDYNEIKKYKGVTKAWNLQLGEKLLKEKGMYKQWPDFFKATGKWASILYCEDMESGIRTPGFGGFQLLDLQDYPGQGTAIVGPLNTFMESKRTITPKKWREFSAPITILGEFDQYTLTAGEEFLADINIANYSNKNLKGKLSWSVKGIGQGEFMFSSKQGMISNAGQIKIKLPNLKEAKQTTLYLKLNGSKIIKSYPLWIYPVKKNIVIPENVIVSKELDDSTLRKLEAGGRILLIPEHDAIKENSVGGLFMTEFWSYKMFYKIAVNKGVEPSPGTLGLLIDDKHKALKGFPTEYHTNWQWWSAVHNSRPIILDDAPNGYKPIVQSIDNMWRSHKLGTLFEFKVGKGSVLVSSIDLTAIENTIEGNALYQSLLHYVGSNNMKPKTEIKAEELIRLIYK</sequence>
<evidence type="ECO:0000256" key="4">
    <source>
        <dbReference type="ARBA" id="ARBA00022801"/>
    </source>
</evidence>
<feature type="domain" description="Glycoside hydrolase family 2 immunoglobulin-like beta-sandwich" evidence="6">
    <location>
        <begin position="188"/>
        <end position="296"/>
    </location>
</feature>
<dbReference type="Gene3D" id="2.60.120.260">
    <property type="entry name" value="Galactose-binding domain-like"/>
    <property type="match status" value="1"/>
</dbReference>
<evidence type="ECO:0000313" key="8">
    <source>
        <dbReference type="Proteomes" id="UP000745859"/>
    </source>
</evidence>
<evidence type="ECO:0000256" key="2">
    <source>
        <dbReference type="ARBA" id="ARBA00007401"/>
    </source>
</evidence>
<evidence type="ECO:0000256" key="3">
    <source>
        <dbReference type="ARBA" id="ARBA00012756"/>
    </source>
</evidence>
<evidence type="ECO:0000259" key="6">
    <source>
        <dbReference type="Pfam" id="PF00703"/>
    </source>
</evidence>
<dbReference type="EC" id="3.2.1.23" evidence="3"/>
<dbReference type="PANTHER" id="PTHR46323">
    <property type="entry name" value="BETA-GALACTOSIDASE"/>
    <property type="match status" value="1"/>
</dbReference>
<proteinExistence type="inferred from homology"/>
<evidence type="ECO:0000256" key="5">
    <source>
        <dbReference type="ARBA" id="ARBA00023295"/>
    </source>
</evidence>
<dbReference type="SUPFAM" id="SSF51445">
    <property type="entry name" value="(Trans)glycosidases"/>
    <property type="match status" value="1"/>
</dbReference>
<dbReference type="Pfam" id="PF00703">
    <property type="entry name" value="Glyco_hydro_2"/>
    <property type="match status" value="1"/>
</dbReference>
<dbReference type="Proteomes" id="UP000745859">
    <property type="component" value="Unassembled WGS sequence"/>
</dbReference>
<reference evidence="7 8" key="1">
    <citation type="submission" date="2020-03" db="EMBL/GenBank/DDBJ databases">
        <title>Genomic Encyclopedia of Type Strains, Phase IV (KMG-IV): sequencing the most valuable type-strain genomes for metagenomic binning, comparative biology and taxonomic classification.</title>
        <authorList>
            <person name="Goeker M."/>
        </authorList>
    </citation>
    <scope>NUCLEOTIDE SEQUENCE [LARGE SCALE GENOMIC DNA]</scope>
    <source>
        <strain evidence="7 8">DSM 101599</strain>
    </source>
</reference>
<comment type="caution">
    <text evidence="7">The sequence shown here is derived from an EMBL/GenBank/DDBJ whole genome shotgun (WGS) entry which is preliminary data.</text>
</comment>
<dbReference type="Gene3D" id="3.20.20.80">
    <property type="entry name" value="Glycosidases"/>
    <property type="match status" value="1"/>
</dbReference>
<keyword evidence="5" id="KW-0326">Glycosidase</keyword>
<organism evidence="7 8">
    <name type="scientific">Wenyingzhuangia heitensis</name>
    <dbReference type="NCBI Taxonomy" id="1487859"/>
    <lineage>
        <taxon>Bacteria</taxon>
        <taxon>Pseudomonadati</taxon>
        <taxon>Bacteroidota</taxon>
        <taxon>Flavobacteriia</taxon>
        <taxon>Flavobacteriales</taxon>
        <taxon>Flavobacteriaceae</taxon>
        <taxon>Wenyingzhuangia</taxon>
    </lineage>
</organism>
<evidence type="ECO:0000256" key="1">
    <source>
        <dbReference type="ARBA" id="ARBA00001412"/>
    </source>
</evidence>
<gene>
    <name evidence="7" type="ORF">FHR24_003033</name>
</gene>
<dbReference type="InterPro" id="IPR017853">
    <property type="entry name" value="GH"/>
</dbReference>
<comment type="similarity">
    <text evidence="2">Belongs to the glycosyl hydrolase 2 family.</text>
</comment>
<protein>
    <recommendedName>
        <fullName evidence="3">beta-galactosidase</fullName>
        <ecNumber evidence="3">3.2.1.23</ecNumber>
    </recommendedName>
</protein>
<dbReference type="SUPFAM" id="SSF49785">
    <property type="entry name" value="Galactose-binding domain-like"/>
    <property type="match status" value="1"/>
</dbReference>
<dbReference type="PANTHER" id="PTHR46323:SF2">
    <property type="entry name" value="BETA-GALACTOSIDASE"/>
    <property type="match status" value="1"/>
</dbReference>
<keyword evidence="8" id="KW-1185">Reference proteome</keyword>
<comment type="catalytic activity">
    <reaction evidence="1">
        <text>Hydrolysis of terminal non-reducing beta-D-galactose residues in beta-D-galactosides.</text>
        <dbReference type="EC" id="3.2.1.23"/>
    </reaction>
</comment>
<dbReference type="EMBL" id="JAASQL010000008">
    <property type="protein sequence ID" value="NIJ46544.1"/>
    <property type="molecule type" value="Genomic_DNA"/>
</dbReference>
<dbReference type="InterPro" id="IPR008979">
    <property type="entry name" value="Galactose-bd-like_sf"/>
</dbReference>
<keyword evidence="4" id="KW-0378">Hydrolase</keyword>
<dbReference type="InterPro" id="IPR006102">
    <property type="entry name" value="Ig-like_GH2"/>
</dbReference>
<evidence type="ECO:0000313" key="7">
    <source>
        <dbReference type="EMBL" id="NIJ46544.1"/>
    </source>
</evidence>